<dbReference type="InterPro" id="IPR011250">
    <property type="entry name" value="OMP/PagP_B-barrel"/>
</dbReference>
<dbReference type="SUPFAM" id="SSF56925">
    <property type="entry name" value="OMPA-like"/>
    <property type="match status" value="1"/>
</dbReference>
<name>A0A849SW45_UNCEI</name>
<organism evidence="2 3">
    <name type="scientific">Eiseniibacteriota bacterium</name>
    <dbReference type="NCBI Taxonomy" id="2212470"/>
    <lineage>
        <taxon>Bacteria</taxon>
        <taxon>Candidatus Eiseniibacteriota</taxon>
    </lineage>
</organism>
<feature type="signal peptide" evidence="1">
    <location>
        <begin position="1"/>
        <end position="28"/>
    </location>
</feature>
<dbReference type="Proteomes" id="UP000580839">
    <property type="component" value="Unassembled WGS sequence"/>
</dbReference>
<accession>A0A849SW45</accession>
<dbReference type="Gene3D" id="2.40.160.20">
    <property type="match status" value="1"/>
</dbReference>
<proteinExistence type="predicted"/>
<gene>
    <name evidence="2" type="ORF">HOP12_04325</name>
</gene>
<reference evidence="2 3" key="1">
    <citation type="submission" date="2020-04" db="EMBL/GenBank/DDBJ databases">
        <title>Metagenomic profiling of ammonia- and methane-oxidizing microorganisms in a Dutch drinking water treatment plant.</title>
        <authorList>
            <person name="Poghosyan L."/>
            <person name="Leucker S."/>
        </authorList>
    </citation>
    <scope>NUCLEOTIDE SEQUENCE [LARGE SCALE GENOMIC DNA]</scope>
    <source>
        <strain evidence="2">S-RSF-IL-03</strain>
    </source>
</reference>
<evidence type="ECO:0000256" key="1">
    <source>
        <dbReference type="SAM" id="SignalP"/>
    </source>
</evidence>
<feature type="chain" id="PRO_5032491723" evidence="1">
    <location>
        <begin position="29"/>
        <end position="255"/>
    </location>
</feature>
<dbReference type="AlphaFoldDB" id="A0A849SW45"/>
<evidence type="ECO:0000313" key="2">
    <source>
        <dbReference type="EMBL" id="NOT33379.1"/>
    </source>
</evidence>
<protein>
    <submittedName>
        <fullName evidence="2">Outer membrane beta-barrel protein</fullName>
    </submittedName>
</protein>
<dbReference type="EMBL" id="JABFRW010000044">
    <property type="protein sequence ID" value="NOT33379.1"/>
    <property type="molecule type" value="Genomic_DNA"/>
</dbReference>
<evidence type="ECO:0000313" key="3">
    <source>
        <dbReference type="Proteomes" id="UP000580839"/>
    </source>
</evidence>
<sequence length="255" mass="27468">MLIRIRSVAFAASLAVLGLAGQALEASAAAEIHRLNLMISANPTSIAGGGFNEYLDDINQQFLVPLGWETIKEIKFGWSYEAELRYFVRPNVAIAAGVGTLNSTSKREFLPALQTSINLQASVETTPIHVGAAYYLAPYNQGDFQARTYIGAGLVSAASTQVTFMQDVVANSARNAIEFSGGQSSPGYYLETGAHMFFASRWSVVLGGVYRDVQLREIQLYAKDLVNPATPPFPAGQTSLDLRGGAVRMAVLYGF</sequence>
<comment type="caution">
    <text evidence="2">The sequence shown here is derived from an EMBL/GenBank/DDBJ whole genome shotgun (WGS) entry which is preliminary data.</text>
</comment>
<keyword evidence="1" id="KW-0732">Signal</keyword>